<organism evidence="3 4">
    <name type="scientific">Aquisalimonas asiatica</name>
    <dbReference type="NCBI Taxonomy" id="406100"/>
    <lineage>
        <taxon>Bacteria</taxon>
        <taxon>Pseudomonadati</taxon>
        <taxon>Pseudomonadota</taxon>
        <taxon>Gammaproteobacteria</taxon>
        <taxon>Chromatiales</taxon>
        <taxon>Ectothiorhodospiraceae</taxon>
        <taxon>Aquisalimonas</taxon>
    </lineage>
</organism>
<dbReference type="NCBIfam" id="NF007113">
    <property type="entry name" value="PRK09562.1"/>
    <property type="match status" value="1"/>
</dbReference>
<feature type="region of interest" description="Disordered" evidence="1">
    <location>
        <begin position="88"/>
        <end position="119"/>
    </location>
</feature>
<dbReference type="GO" id="GO:0046052">
    <property type="term" value="P:UTP catabolic process"/>
    <property type="evidence" value="ECO:0007669"/>
    <property type="project" value="TreeGrafter"/>
</dbReference>
<dbReference type="GO" id="GO:0047429">
    <property type="term" value="F:nucleoside triphosphate diphosphatase activity"/>
    <property type="evidence" value="ECO:0007669"/>
    <property type="project" value="InterPro"/>
</dbReference>
<sequence length="256" mass="28615">MATLRDPERGCPWDLKQDFHSIAPYTLEEAYEVADAIHRQAPEDLRDELGDLLFQVVFHAQMAREQGLFDFEDVARGIHDKMVRRHPHVFGGEADSDGGPPSWEAMKEAERRDRGEGARQSVLDGVPVTLPGLTRAGKMTRRAARVHFDWPSADGVIAKVREELEELEEARASGSRAAVEDEYGDLLFACANLGRHLGVDPERALRGANAKFERRFRRMEEQLAAEQVDLADSDMATKEAAWVRAKQAEKGGTDHG</sequence>
<dbReference type="InterPro" id="IPR048015">
    <property type="entry name" value="NTP-PPase_MazG-like_N"/>
</dbReference>
<dbReference type="Gene3D" id="1.10.287.1080">
    <property type="entry name" value="MazG-like"/>
    <property type="match status" value="2"/>
</dbReference>
<dbReference type="Proteomes" id="UP000199657">
    <property type="component" value="Unassembled WGS sequence"/>
</dbReference>
<dbReference type="SUPFAM" id="SSF101386">
    <property type="entry name" value="all-alpha NTP pyrophosphatases"/>
    <property type="match status" value="2"/>
</dbReference>
<evidence type="ECO:0000259" key="2">
    <source>
        <dbReference type="Pfam" id="PF03819"/>
    </source>
</evidence>
<dbReference type="NCBIfam" id="TIGR00444">
    <property type="entry name" value="mazG"/>
    <property type="match status" value="1"/>
</dbReference>
<dbReference type="GO" id="GO:0046076">
    <property type="term" value="P:dTTP catabolic process"/>
    <property type="evidence" value="ECO:0007669"/>
    <property type="project" value="TreeGrafter"/>
</dbReference>
<dbReference type="STRING" id="406100.SAMN04488052_101558"/>
<evidence type="ECO:0000256" key="1">
    <source>
        <dbReference type="SAM" id="MobiDB-lite"/>
    </source>
</evidence>
<dbReference type="CDD" id="cd11529">
    <property type="entry name" value="NTP-PPase_MazG_Cterm"/>
    <property type="match status" value="1"/>
</dbReference>
<dbReference type="Pfam" id="PF03819">
    <property type="entry name" value="MazG"/>
    <property type="match status" value="1"/>
</dbReference>
<keyword evidence="4" id="KW-1185">Reference proteome</keyword>
<dbReference type="GO" id="GO:0046047">
    <property type="term" value="P:TTP catabolic process"/>
    <property type="evidence" value="ECO:0007669"/>
    <property type="project" value="TreeGrafter"/>
</dbReference>
<dbReference type="FunFam" id="1.10.287.1080:FF:000001">
    <property type="entry name" value="Nucleoside triphosphate pyrophosphohydrolase"/>
    <property type="match status" value="1"/>
</dbReference>
<dbReference type="GO" id="GO:0006203">
    <property type="term" value="P:dGTP catabolic process"/>
    <property type="evidence" value="ECO:0007669"/>
    <property type="project" value="TreeGrafter"/>
</dbReference>
<evidence type="ECO:0000313" key="3">
    <source>
        <dbReference type="EMBL" id="SEO53043.1"/>
    </source>
</evidence>
<evidence type="ECO:0000313" key="4">
    <source>
        <dbReference type="Proteomes" id="UP000199657"/>
    </source>
</evidence>
<accession>A0A1H8QGY3</accession>
<dbReference type="Pfam" id="PF01503">
    <property type="entry name" value="PRA-PH"/>
    <property type="match status" value="1"/>
</dbReference>
<feature type="domain" description="NTP pyrophosphohydrolase MazG-like" evidence="2">
    <location>
        <begin position="17"/>
        <end position="90"/>
    </location>
</feature>
<proteinExistence type="predicted"/>
<feature type="compositionally biased region" description="Basic and acidic residues" evidence="1">
    <location>
        <begin position="105"/>
        <end position="117"/>
    </location>
</feature>
<dbReference type="CDD" id="cd11528">
    <property type="entry name" value="NTP-PPase_MazG_Nterm"/>
    <property type="match status" value="1"/>
</dbReference>
<dbReference type="InterPro" id="IPR011551">
    <property type="entry name" value="NTP_PyrPHydrolase_MazG"/>
</dbReference>
<dbReference type="GO" id="GO:0046061">
    <property type="term" value="P:dATP catabolic process"/>
    <property type="evidence" value="ECO:0007669"/>
    <property type="project" value="TreeGrafter"/>
</dbReference>
<dbReference type="InterPro" id="IPR021130">
    <property type="entry name" value="PRib-ATP_PPHydrolase-like"/>
</dbReference>
<dbReference type="GO" id="GO:0006950">
    <property type="term" value="P:response to stress"/>
    <property type="evidence" value="ECO:0007669"/>
    <property type="project" value="UniProtKB-ARBA"/>
</dbReference>
<dbReference type="InterPro" id="IPR048011">
    <property type="entry name" value="NTP-PPase_MazG-like_C"/>
</dbReference>
<reference evidence="3 4" key="1">
    <citation type="submission" date="2016-10" db="EMBL/GenBank/DDBJ databases">
        <authorList>
            <person name="de Groot N.N."/>
        </authorList>
    </citation>
    <scope>NUCLEOTIDE SEQUENCE [LARGE SCALE GENOMIC DNA]</scope>
    <source>
        <strain evidence="3 4">CGMCC 1.6291</strain>
    </source>
</reference>
<dbReference type="EMBL" id="FOEG01000001">
    <property type="protein sequence ID" value="SEO53043.1"/>
    <property type="molecule type" value="Genomic_DNA"/>
</dbReference>
<dbReference type="PANTHER" id="PTHR30522:SF0">
    <property type="entry name" value="NUCLEOSIDE TRIPHOSPHATE PYROPHOSPHOHYDROLASE"/>
    <property type="match status" value="1"/>
</dbReference>
<gene>
    <name evidence="3" type="ORF">SAMN04488052_101558</name>
</gene>
<dbReference type="InterPro" id="IPR004518">
    <property type="entry name" value="MazG-like_dom"/>
</dbReference>
<dbReference type="AlphaFoldDB" id="A0A1H8QGY3"/>
<dbReference type="PANTHER" id="PTHR30522">
    <property type="entry name" value="NUCLEOSIDE TRIPHOSPHATE PYROPHOSPHOHYDROLASE"/>
    <property type="match status" value="1"/>
</dbReference>
<protein>
    <submittedName>
        <fullName evidence="3">ATP diphosphatase</fullName>
    </submittedName>
</protein>
<name>A0A1H8QGY3_9GAMM</name>
<dbReference type="GO" id="GO:0046081">
    <property type="term" value="P:dUTP catabolic process"/>
    <property type="evidence" value="ECO:0007669"/>
    <property type="project" value="TreeGrafter"/>
</dbReference>